<dbReference type="SUPFAM" id="SSF160443">
    <property type="entry name" value="SMR domain-like"/>
    <property type="match status" value="1"/>
</dbReference>
<dbReference type="OrthoDB" id="3231855at2759"/>
<dbReference type="Gene3D" id="3.30.1370.110">
    <property type="match status" value="1"/>
</dbReference>
<dbReference type="STRING" id="1036808.A0A0C3EPH8"/>
<organism evidence="4 5">
    <name type="scientific">Scleroderma citrinum Foug A</name>
    <dbReference type="NCBI Taxonomy" id="1036808"/>
    <lineage>
        <taxon>Eukaryota</taxon>
        <taxon>Fungi</taxon>
        <taxon>Dikarya</taxon>
        <taxon>Basidiomycota</taxon>
        <taxon>Agaricomycotina</taxon>
        <taxon>Agaricomycetes</taxon>
        <taxon>Agaricomycetidae</taxon>
        <taxon>Boletales</taxon>
        <taxon>Sclerodermatineae</taxon>
        <taxon>Sclerodermataceae</taxon>
        <taxon>Scleroderma</taxon>
    </lineage>
</organism>
<dbReference type="PANTHER" id="PTHR47417:SF1">
    <property type="entry name" value="SMR DOMAIN-CONTAINING PROTEIN YPL199C"/>
    <property type="match status" value="1"/>
</dbReference>
<feature type="region of interest" description="Disordered" evidence="1">
    <location>
        <begin position="49"/>
        <end position="93"/>
    </location>
</feature>
<keyword evidence="2" id="KW-0732">Signal</keyword>
<feature type="signal peptide" evidence="2">
    <location>
        <begin position="1"/>
        <end position="23"/>
    </location>
</feature>
<gene>
    <name evidence="4" type="ORF">SCLCIDRAFT_1208248</name>
</gene>
<accession>A0A0C3EPH8</accession>
<feature type="compositionally biased region" description="Acidic residues" evidence="1">
    <location>
        <begin position="282"/>
        <end position="296"/>
    </location>
</feature>
<evidence type="ECO:0000259" key="3">
    <source>
        <dbReference type="PROSITE" id="PS50828"/>
    </source>
</evidence>
<reference evidence="4 5" key="1">
    <citation type="submission" date="2014-04" db="EMBL/GenBank/DDBJ databases">
        <authorList>
            <consortium name="DOE Joint Genome Institute"/>
            <person name="Kuo A."/>
            <person name="Kohler A."/>
            <person name="Nagy L.G."/>
            <person name="Floudas D."/>
            <person name="Copeland A."/>
            <person name="Barry K.W."/>
            <person name="Cichocki N."/>
            <person name="Veneault-Fourrey C."/>
            <person name="LaButti K."/>
            <person name="Lindquist E.A."/>
            <person name="Lipzen A."/>
            <person name="Lundell T."/>
            <person name="Morin E."/>
            <person name="Murat C."/>
            <person name="Sun H."/>
            <person name="Tunlid A."/>
            <person name="Henrissat B."/>
            <person name="Grigoriev I.V."/>
            <person name="Hibbett D.S."/>
            <person name="Martin F."/>
            <person name="Nordberg H.P."/>
            <person name="Cantor M.N."/>
            <person name="Hua S.X."/>
        </authorList>
    </citation>
    <scope>NUCLEOTIDE SEQUENCE [LARGE SCALE GENOMIC DNA]</scope>
    <source>
        <strain evidence="4 5">Foug A</strain>
    </source>
</reference>
<feature type="region of interest" description="Disordered" evidence="1">
    <location>
        <begin position="258"/>
        <end position="299"/>
    </location>
</feature>
<feature type="domain" description="Smr" evidence="3">
    <location>
        <begin position="390"/>
        <end position="466"/>
    </location>
</feature>
<feature type="chain" id="PRO_5002174318" description="Smr domain-containing protein" evidence="2">
    <location>
        <begin position="24"/>
        <end position="466"/>
    </location>
</feature>
<evidence type="ECO:0000313" key="5">
    <source>
        <dbReference type="Proteomes" id="UP000053989"/>
    </source>
</evidence>
<name>A0A0C3EPH8_9AGAM</name>
<evidence type="ECO:0000256" key="2">
    <source>
        <dbReference type="SAM" id="SignalP"/>
    </source>
</evidence>
<dbReference type="PANTHER" id="PTHR47417">
    <property type="entry name" value="SMR DOMAIN-CONTAINING PROTEIN YPL199C"/>
    <property type="match status" value="1"/>
</dbReference>
<feature type="compositionally biased region" description="Polar residues" evidence="1">
    <location>
        <begin position="76"/>
        <end position="93"/>
    </location>
</feature>
<evidence type="ECO:0000313" key="4">
    <source>
        <dbReference type="EMBL" id="KIM69736.1"/>
    </source>
</evidence>
<feature type="region of interest" description="Disordered" evidence="1">
    <location>
        <begin position="179"/>
        <end position="208"/>
    </location>
</feature>
<dbReference type="InterPro" id="IPR053020">
    <property type="entry name" value="Smr_domain_protein"/>
</dbReference>
<proteinExistence type="predicted"/>
<feature type="compositionally biased region" description="Acidic residues" evidence="1">
    <location>
        <begin position="181"/>
        <end position="208"/>
    </location>
</feature>
<protein>
    <recommendedName>
        <fullName evidence="3">Smr domain-containing protein</fullName>
    </recommendedName>
</protein>
<dbReference type="InterPro" id="IPR013899">
    <property type="entry name" value="DUF1771"/>
</dbReference>
<dbReference type="SMART" id="SM00463">
    <property type="entry name" value="SMR"/>
    <property type="match status" value="1"/>
</dbReference>
<dbReference type="Pfam" id="PF08590">
    <property type="entry name" value="DUF1771"/>
    <property type="match status" value="1"/>
</dbReference>
<feature type="region of interest" description="Disordered" evidence="1">
    <location>
        <begin position="141"/>
        <end position="160"/>
    </location>
</feature>
<sequence>MTVLIAGAALLAAKLFFDGKGNTEYPDQGDYSHEAGRCQCAVCERDRERQAAQHARPPRSLFAARPPSSLDKLSPVPNTSRYGSPKQSAYATTKSQYRDDLDAAGDYICACGQIDYSNQSYGYSDDDQGTDVQRRNVAERFRDDGQRYSPLGHRPLSTESHSSIRFSYSHAFVEDQHESYSDDWNETADEATDDDWDETADETTDDDWDETDDELILQGLGVPEQFTVESSSHPAIRHPSSPSKVTLNSTALGIPVTRRHREWQSAPEPDPIYLQRQHEYEESVSEESSSPDDSEDPQTLRARAKLEHSEMMRCFRKRDRADKKHDRVLSRYWSELGRRHEDEMKKLNFRASTLIFEGEWHAQGCKVYNGYAPFCGASTANNANQKPGTIDLHRLFIKEAIERTKEAISKAKFQGGTVLRFIVGKGLHARDGVPKIRLALETEMQRQSLRAEIDNRNRGVLIVYLG</sequence>
<dbReference type="SMART" id="SM01162">
    <property type="entry name" value="DUF1771"/>
    <property type="match status" value="1"/>
</dbReference>
<feature type="region of interest" description="Disordered" evidence="1">
    <location>
        <begin position="230"/>
        <end position="249"/>
    </location>
</feature>
<dbReference type="PROSITE" id="PS50828">
    <property type="entry name" value="SMR"/>
    <property type="match status" value="1"/>
</dbReference>
<dbReference type="HOGENOM" id="CLU_586835_0_0_1"/>
<dbReference type="InterPro" id="IPR002625">
    <property type="entry name" value="Smr_dom"/>
</dbReference>
<feature type="compositionally biased region" description="Polar residues" evidence="1">
    <location>
        <begin position="240"/>
        <end position="249"/>
    </location>
</feature>
<keyword evidence="5" id="KW-1185">Reference proteome</keyword>
<dbReference type="InterPro" id="IPR036063">
    <property type="entry name" value="Smr_dom_sf"/>
</dbReference>
<reference evidence="5" key="2">
    <citation type="submission" date="2015-01" db="EMBL/GenBank/DDBJ databases">
        <title>Evolutionary Origins and Diversification of the Mycorrhizal Mutualists.</title>
        <authorList>
            <consortium name="DOE Joint Genome Institute"/>
            <consortium name="Mycorrhizal Genomics Consortium"/>
            <person name="Kohler A."/>
            <person name="Kuo A."/>
            <person name="Nagy L.G."/>
            <person name="Floudas D."/>
            <person name="Copeland A."/>
            <person name="Barry K.W."/>
            <person name="Cichocki N."/>
            <person name="Veneault-Fourrey C."/>
            <person name="LaButti K."/>
            <person name="Lindquist E.A."/>
            <person name="Lipzen A."/>
            <person name="Lundell T."/>
            <person name="Morin E."/>
            <person name="Murat C."/>
            <person name="Riley R."/>
            <person name="Ohm R."/>
            <person name="Sun H."/>
            <person name="Tunlid A."/>
            <person name="Henrissat B."/>
            <person name="Grigoriev I.V."/>
            <person name="Hibbett D.S."/>
            <person name="Martin F."/>
        </authorList>
    </citation>
    <scope>NUCLEOTIDE SEQUENCE [LARGE SCALE GENOMIC DNA]</scope>
    <source>
        <strain evidence="5">Foug A</strain>
    </source>
</reference>
<dbReference type="EMBL" id="KN822006">
    <property type="protein sequence ID" value="KIM69736.1"/>
    <property type="molecule type" value="Genomic_DNA"/>
</dbReference>
<dbReference type="Proteomes" id="UP000053989">
    <property type="component" value="Unassembled WGS sequence"/>
</dbReference>
<evidence type="ECO:0000256" key="1">
    <source>
        <dbReference type="SAM" id="MobiDB-lite"/>
    </source>
</evidence>
<dbReference type="InParanoid" id="A0A0C3EPH8"/>
<dbReference type="AlphaFoldDB" id="A0A0C3EPH8"/>